<accession>A0A2P2C5X3</accession>
<reference evidence="1" key="1">
    <citation type="submission" date="2015-08" db="EMBL/GenBank/DDBJ databases">
        <authorList>
            <person name="Babu N.S."/>
            <person name="Beckwith C.J."/>
            <person name="Beseler K.G."/>
            <person name="Brison A."/>
            <person name="Carone J.V."/>
            <person name="Caskin T.P."/>
            <person name="Diamond M."/>
            <person name="Durham M.E."/>
            <person name="Foxe J.M."/>
            <person name="Go M."/>
            <person name="Henderson B.A."/>
            <person name="Jones I.B."/>
            <person name="McGettigan J.A."/>
            <person name="Micheletti S.J."/>
            <person name="Nasrallah M.E."/>
            <person name="Ortiz D."/>
            <person name="Piller C.R."/>
            <person name="Privatt S.R."/>
            <person name="Schneider S.L."/>
            <person name="Sharp S."/>
            <person name="Smith T.C."/>
            <person name="Stanton J.D."/>
            <person name="Ullery H.E."/>
            <person name="Wilson R.J."/>
            <person name="Serrano M.G."/>
            <person name="Buck G."/>
            <person name="Lee V."/>
            <person name="Wang Y."/>
            <person name="Carvalho R."/>
            <person name="Voegtly L."/>
            <person name="Shi R."/>
            <person name="Duckworth R."/>
            <person name="Johnson A."/>
            <person name="Loviza R."/>
            <person name="Walstead R."/>
            <person name="Shah Z."/>
            <person name="Kiflezghi M."/>
            <person name="Wade K."/>
            <person name="Ball S.L."/>
            <person name="Bradley K.W."/>
            <person name="Asai D.J."/>
            <person name="Bowman C.A."/>
            <person name="Russell D.A."/>
            <person name="Pope W.H."/>
            <person name="Jacobs-Sera D."/>
            <person name="Hendrix R.W."/>
            <person name="Hatfull G.F."/>
        </authorList>
    </citation>
    <scope>NUCLEOTIDE SEQUENCE</scope>
</reference>
<dbReference type="EMBL" id="CZKA01000037">
    <property type="protein sequence ID" value="CUR57407.1"/>
    <property type="molecule type" value="Genomic_DNA"/>
</dbReference>
<sequence>MRNRSVRLCLAAGVAGLGALALIPSGSVVAAPPGNNGTIKLDGIPFDSHQDNEPHVGCLFELDFYNYEQGNYNATVKFIVQPPTGKDIVLQNRTVFIGGDPAGGGGDLDGSLLTDLSPQLVAFMAHPQQGYHVKVAVNAPRSIGADKKAKTFWVTDCGAPYFP</sequence>
<protein>
    <submittedName>
        <fullName evidence="1">Uncharacterized protein</fullName>
    </submittedName>
</protein>
<proteinExistence type="predicted"/>
<organism evidence="1">
    <name type="scientific">metagenome</name>
    <dbReference type="NCBI Taxonomy" id="256318"/>
    <lineage>
        <taxon>unclassified sequences</taxon>
        <taxon>metagenomes</taxon>
    </lineage>
</organism>
<gene>
    <name evidence="1" type="ORF">NOCA2420001</name>
</gene>
<name>A0A2P2C5X3_9ZZZZ</name>
<dbReference type="AlphaFoldDB" id="A0A2P2C5X3"/>
<evidence type="ECO:0000313" key="1">
    <source>
        <dbReference type="EMBL" id="CUR57407.1"/>
    </source>
</evidence>